<keyword evidence="4" id="KW-1185">Reference proteome</keyword>
<keyword evidence="2" id="KW-0472">Membrane</keyword>
<accession>A0A833RQR3</accession>
<evidence type="ECO:0000256" key="1">
    <source>
        <dbReference type="SAM" id="MobiDB-lite"/>
    </source>
</evidence>
<feature type="transmembrane region" description="Helical" evidence="2">
    <location>
        <begin position="6"/>
        <end position="29"/>
    </location>
</feature>
<protein>
    <recommendedName>
        <fullName evidence="5">Small integral membrane protein 13</fullName>
    </recommendedName>
</protein>
<sequence>MQEIVLAAFSVLSSLLIVFGLVLLGWYLVWKFFLSRFRFVRELLGGMSESSPVNDLKNGRSRMKRIRKED</sequence>
<dbReference type="PANTHER" id="PTHR36877">
    <property type="entry name" value="SMALL INTEGRAL MEMBRANE PROTEIN 13"/>
    <property type="match status" value="1"/>
</dbReference>
<dbReference type="Pfam" id="PF15938">
    <property type="entry name" value="DUF4750"/>
    <property type="match status" value="1"/>
</dbReference>
<evidence type="ECO:0008006" key="5">
    <source>
        <dbReference type="Google" id="ProtNLM"/>
    </source>
</evidence>
<organism evidence="3 4">
    <name type="scientific">Frieseomelitta varia</name>
    <dbReference type="NCBI Taxonomy" id="561572"/>
    <lineage>
        <taxon>Eukaryota</taxon>
        <taxon>Metazoa</taxon>
        <taxon>Ecdysozoa</taxon>
        <taxon>Arthropoda</taxon>
        <taxon>Hexapoda</taxon>
        <taxon>Insecta</taxon>
        <taxon>Pterygota</taxon>
        <taxon>Neoptera</taxon>
        <taxon>Endopterygota</taxon>
        <taxon>Hymenoptera</taxon>
        <taxon>Apocrita</taxon>
        <taxon>Aculeata</taxon>
        <taxon>Apoidea</taxon>
        <taxon>Anthophila</taxon>
        <taxon>Apidae</taxon>
        <taxon>Frieseomelitta</taxon>
    </lineage>
</organism>
<keyword evidence="2" id="KW-0812">Transmembrane</keyword>
<evidence type="ECO:0000256" key="2">
    <source>
        <dbReference type="SAM" id="Phobius"/>
    </source>
</evidence>
<feature type="compositionally biased region" description="Basic residues" evidence="1">
    <location>
        <begin position="59"/>
        <end position="70"/>
    </location>
</feature>
<dbReference type="InterPro" id="IPR031851">
    <property type="entry name" value="DUF4750"/>
</dbReference>
<name>A0A833RQR3_9HYME</name>
<dbReference type="PANTHER" id="PTHR36877:SF1">
    <property type="entry name" value="SMALL INTEGRAL MEMBRANE PROTEIN 13"/>
    <property type="match status" value="1"/>
</dbReference>
<evidence type="ECO:0000313" key="4">
    <source>
        <dbReference type="Proteomes" id="UP000655588"/>
    </source>
</evidence>
<keyword evidence="2" id="KW-1133">Transmembrane helix</keyword>
<proteinExistence type="predicted"/>
<comment type="caution">
    <text evidence="3">The sequence shown here is derived from an EMBL/GenBank/DDBJ whole genome shotgun (WGS) entry which is preliminary data.</text>
</comment>
<feature type="region of interest" description="Disordered" evidence="1">
    <location>
        <begin position="48"/>
        <end position="70"/>
    </location>
</feature>
<reference evidence="3" key="1">
    <citation type="submission" date="2019-11" db="EMBL/GenBank/DDBJ databases">
        <title>The nuclear and mitochondrial genomes of Frieseomelitta varia - a highly eusocial stingless bee (Meliponini) with a permanently sterile worker caste.</title>
        <authorList>
            <person name="Freitas F.C.P."/>
            <person name="Lourenco A.P."/>
            <person name="Nunes F.M.F."/>
            <person name="Paschoal A.R."/>
            <person name="Abreu F.C.P."/>
            <person name="Barbin F.O."/>
            <person name="Bataglia L."/>
            <person name="Cardoso-Junior C.A.M."/>
            <person name="Cervoni M.S."/>
            <person name="Silva S.R."/>
            <person name="Dalarmi F."/>
            <person name="Del Lama M.A."/>
            <person name="Depintor T.S."/>
            <person name="Ferreira K.M."/>
            <person name="Goria P.S."/>
            <person name="Jaskot M.C."/>
            <person name="Lago D.C."/>
            <person name="Luna-Lucena D."/>
            <person name="Moda L.M."/>
            <person name="Nascimento L."/>
            <person name="Pedrino M."/>
            <person name="Rabico F.O."/>
            <person name="Sanches F.C."/>
            <person name="Santos D.E."/>
            <person name="Santos C.G."/>
            <person name="Vieira J."/>
            <person name="Lopes T.F."/>
            <person name="Barchuk A.R."/>
            <person name="Hartfelder K."/>
            <person name="Simoes Z.L.P."/>
            <person name="Bitondi M.M.G."/>
            <person name="Pinheiro D.G."/>
        </authorList>
    </citation>
    <scope>NUCLEOTIDE SEQUENCE</scope>
    <source>
        <strain evidence="3">USP_RPSP 00005682</strain>
        <tissue evidence="3">Whole individual</tissue>
    </source>
</reference>
<dbReference type="Proteomes" id="UP000655588">
    <property type="component" value="Unassembled WGS sequence"/>
</dbReference>
<gene>
    <name evidence="3" type="ORF">E2986_10955</name>
</gene>
<dbReference type="EMBL" id="WNWW01000238">
    <property type="protein sequence ID" value="KAF3428004.1"/>
    <property type="molecule type" value="Genomic_DNA"/>
</dbReference>
<evidence type="ECO:0000313" key="3">
    <source>
        <dbReference type="EMBL" id="KAF3428004.1"/>
    </source>
</evidence>
<dbReference type="AlphaFoldDB" id="A0A833RQR3"/>